<evidence type="ECO:0000256" key="8">
    <source>
        <dbReference type="RuleBase" id="RU280814"/>
    </source>
</evidence>
<keyword evidence="6 8" id="KW-0472">Membrane</keyword>
<evidence type="ECO:0000259" key="11">
    <source>
        <dbReference type="Pfam" id="PF16178"/>
    </source>
</evidence>
<keyword evidence="7" id="KW-0325">Glycoprotein</keyword>
<keyword evidence="3" id="KW-1003">Cell membrane</keyword>
<evidence type="ECO:0000313" key="13">
    <source>
        <dbReference type="Proteomes" id="UP001164746"/>
    </source>
</evidence>
<dbReference type="Pfam" id="PF16178">
    <property type="entry name" value="Anoct_dimer"/>
    <property type="match status" value="1"/>
</dbReference>
<gene>
    <name evidence="12" type="ORF">MAR_024293</name>
</gene>
<reference evidence="12" key="1">
    <citation type="submission" date="2022-11" db="EMBL/GenBank/DDBJ databases">
        <title>Centuries of genome instability and evolution in soft-shell clam transmissible cancer (bioRxiv).</title>
        <authorList>
            <person name="Hart S.F.M."/>
            <person name="Yonemitsu M.A."/>
            <person name="Giersch R.M."/>
            <person name="Beal B.F."/>
            <person name="Arriagada G."/>
            <person name="Davis B.W."/>
            <person name="Ostrander E.A."/>
            <person name="Goff S.P."/>
            <person name="Metzger M.J."/>
        </authorList>
    </citation>
    <scope>NUCLEOTIDE SEQUENCE</scope>
    <source>
        <strain evidence="12">MELC-2E11</strain>
        <tissue evidence="12">Siphon/mantle</tissue>
    </source>
</reference>
<feature type="domain" description="Anoctamin dimerisation" evidence="11">
    <location>
        <begin position="7"/>
        <end position="74"/>
    </location>
</feature>
<feature type="transmembrane region" description="Helical" evidence="8">
    <location>
        <begin position="204"/>
        <end position="233"/>
    </location>
</feature>
<keyword evidence="13" id="KW-1185">Reference proteome</keyword>
<keyword evidence="4 8" id="KW-0812">Transmembrane</keyword>
<feature type="transmembrane region" description="Helical" evidence="8">
    <location>
        <begin position="328"/>
        <end position="347"/>
    </location>
</feature>
<evidence type="ECO:0000313" key="12">
    <source>
        <dbReference type="EMBL" id="WAQ99920.1"/>
    </source>
</evidence>
<organism evidence="12 13">
    <name type="scientific">Mya arenaria</name>
    <name type="common">Soft-shell clam</name>
    <dbReference type="NCBI Taxonomy" id="6604"/>
    <lineage>
        <taxon>Eukaryota</taxon>
        <taxon>Metazoa</taxon>
        <taxon>Spiralia</taxon>
        <taxon>Lophotrochozoa</taxon>
        <taxon>Mollusca</taxon>
        <taxon>Bivalvia</taxon>
        <taxon>Autobranchia</taxon>
        <taxon>Heteroconchia</taxon>
        <taxon>Euheterodonta</taxon>
        <taxon>Imparidentia</taxon>
        <taxon>Neoheterodontei</taxon>
        <taxon>Myida</taxon>
        <taxon>Myoidea</taxon>
        <taxon>Myidae</taxon>
        <taxon>Mya</taxon>
    </lineage>
</organism>
<comment type="similarity">
    <text evidence="2 8">Belongs to the anoctamin family.</text>
</comment>
<evidence type="ECO:0000256" key="2">
    <source>
        <dbReference type="ARBA" id="ARBA00009671"/>
    </source>
</evidence>
<evidence type="ECO:0000256" key="5">
    <source>
        <dbReference type="ARBA" id="ARBA00022989"/>
    </source>
</evidence>
<feature type="transmembrane region" description="Helical" evidence="8">
    <location>
        <begin position="529"/>
        <end position="559"/>
    </location>
</feature>
<dbReference type="Proteomes" id="UP001164746">
    <property type="component" value="Chromosome 3"/>
</dbReference>
<accession>A0ABY7DYC0</accession>
<proteinExistence type="inferred from homology"/>
<comment type="subcellular location">
    <subcellularLocation>
        <location evidence="1">Cell membrane</location>
        <topology evidence="1">Multi-pass membrane protein</topology>
    </subcellularLocation>
    <subcellularLocation>
        <location evidence="8">Membrane</location>
        <topology evidence="8">Multi-pass membrane protein</topology>
    </subcellularLocation>
</comment>
<sequence>MRTNRLTEFLERHFDTDKDEVDFISAPFRMNKIEQFEDFENPTKFFRPALRSYLCHHIMRNIDIRDKQKDKEKVDKEIEKEKDHKTHLMDFEENIQVVEDCIADFCACCPCYGRNTDNPENIILSKMGLPYLLMKEVYTDAYILHEDSKLSKVNEVKNEDIPERKDDMKDDLVEDPRKKLDETWCSFWKWQPTWKIRNYYGEKIAFYFAWIGLLMTSLWFPMFFGMACFGYGLSLSLERQANQPALNESLPAQDLIKLRVGQLYDAISGSFDNNVTPFFALVICLWGTIFLEFWKRHNARLAYEWDVDQFEMNEPDRPEFFGTKLKKIMLVFVSLAAVVVYRVIISVDYCSGMSAISCLLTSSLLSAVLNAISIIILGKVYDWVAMQLTLWENHRTQTQFDDALIIKLFAFSFANSYSSCFYIAFVRGRIDGGVFGLGPEYNDACEGESASCMSQLSFQVLVLMLAKPIPRFLIDIVLPFVKRLWRKWRCCRNQVKDNVEITRTQAFLYKERFKPAIADFTLTEYTEKVIIYGFLCLFAAAFPLAPLVALLVLFIDKYIDAKRLLWLNRRPVAFIAQDIGMWYSILNFVNLVSVISNGFLIAFGSSWGLSYSPYTRLWIVIGFEHIVFALKFFLAYLIPDVPKDVRLAIRREKYQVAKLFEDKGRPMDYRELIPSVQPDKVRPDSANYGDFPPQFDDHDETPAKPNKKGFVVMKANAVNSTNFGESKRDVDKQGKTDLLPVLEEEPDVTSPTQKMADSHGSVSLRGVDPEGSRLLNKSGSEDKLTLIDNQKDIKEETVDLEKSVNFLGDCPPPPPPADYQQDGDDDHEESDISTSSVDIHHRGNKAHSETKC</sequence>
<dbReference type="InterPro" id="IPR007632">
    <property type="entry name" value="Anoctamin"/>
</dbReference>
<feature type="compositionally biased region" description="Acidic residues" evidence="9">
    <location>
        <begin position="821"/>
        <end position="831"/>
    </location>
</feature>
<dbReference type="InterPro" id="IPR032394">
    <property type="entry name" value="Anoct_dimer"/>
</dbReference>
<evidence type="ECO:0000256" key="6">
    <source>
        <dbReference type="ARBA" id="ARBA00023136"/>
    </source>
</evidence>
<evidence type="ECO:0000256" key="1">
    <source>
        <dbReference type="ARBA" id="ARBA00004651"/>
    </source>
</evidence>
<feature type="transmembrane region" description="Helical" evidence="8">
    <location>
        <begin position="617"/>
        <end position="638"/>
    </location>
</feature>
<evidence type="ECO:0000256" key="3">
    <source>
        <dbReference type="ARBA" id="ARBA00022475"/>
    </source>
</evidence>
<feature type="compositionally biased region" description="Basic and acidic residues" evidence="9">
    <location>
        <begin position="838"/>
        <end position="852"/>
    </location>
</feature>
<evidence type="ECO:0000256" key="7">
    <source>
        <dbReference type="ARBA" id="ARBA00023180"/>
    </source>
</evidence>
<keyword evidence="5 8" id="KW-1133">Transmembrane helix</keyword>
<evidence type="ECO:0000256" key="4">
    <source>
        <dbReference type="ARBA" id="ARBA00022692"/>
    </source>
</evidence>
<evidence type="ECO:0000259" key="10">
    <source>
        <dbReference type="Pfam" id="PF04547"/>
    </source>
</evidence>
<dbReference type="InterPro" id="IPR049452">
    <property type="entry name" value="Anoctamin_TM"/>
</dbReference>
<name>A0ABY7DYC0_MYAAR</name>
<feature type="transmembrane region" description="Helical" evidence="8">
    <location>
        <begin position="580"/>
        <end position="605"/>
    </location>
</feature>
<evidence type="ECO:0000256" key="9">
    <source>
        <dbReference type="SAM" id="MobiDB-lite"/>
    </source>
</evidence>
<dbReference type="PANTHER" id="PTHR12308:SF73">
    <property type="entry name" value="ANOCTAMIN"/>
    <property type="match status" value="1"/>
</dbReference>
<feature type="transmembrane region" description="Helical" evidence="8">
    <location>
        <begin position="404"/>
        <end position="425"/>
    </location>
</feature>
<feature type="transmembrane region" description="Helical" evidence="8">
    <location>
        <begin position="275"/>
        <end position="294"/>
    </location>
</feature>
<dbReference type="PANTHER" id="PTHR12308">
    <property type="entry name" value="ANOCTAMIN"/>
    <property type="match status" value="1"/>
</dbReference>
<protein>
    <recommendedName>
        <fullName evidence="8">Anoctamin</fullName>
    </recommendedName>
</protein>
<feature type="domain" description="Anoctamin transmembrane" evidence="10">
    <location>
        <begin position="196"/>
        <end position="652"/>
    </location>
</feature>
<feature type="region of interest" description="Disordered" evidence="9">
    <location>
        <begin position="740"/>
        <end position="779"/>
    </location>
</feature>
<feature type="transmembrane region" description="Helical" evidence="8">
    <location>
        <begin position="353"/>
        <end position="377"/>
    </location>
</feature>
<dbReference type="EMBL" id="CP111014">
    <property type="protein sequence ID" value="WAQ99920.1"/>
    <property type="molecule type" value="Genomic_DNA"/>
</dbReference>
<dbReference type="Pfam" id="PF04547">
    <property type="entry name" value="Anoctamin"/>
    <property type="match status" value="1"/>
</dbReference>
<feature type="region of interest" description="Disordered" evidence="9">
    <location>
        <begin position="802"/>
        <end position="852"/>
    </location>
</feature>